<dbReference type="Proteomes" id="UP000230605">
    <property type="component" value="Chromosome 8"/>
</dbReference>
<reference evidence="6 8" key="1">
    <citation type="submission" date="2015-10" db="EMBL/GenBank/DDBJ databases">
        <title>The cercosporin biosynthetic gene cluster was horizontally transferred to several fungal lineages and shown to be expanded in Cercospora beticola based on microsynteny with recipient genomes.</title>
        <authorList>
            <person name="De Jonge R."/>
            <person name="Ebert M.K."/>
            <person name="Suttle J.C."/>
            <person name="Jurick Ii W.M."/>
            <person name="Secor G.A."/>
            <person name="Thomma B.P."/>
            <person name="Van De Peer Y."/>
            <person name="Bolton M.D."/>
        </authorList>
    </citation>
    <scope>NUCLEOTIDE SEQUENCE [LARGE SCALE GENOMIC DNA]</scope>
    <source>
        <strain evidence="6 8">09-40</strain>
    </source>
</reference>
<comment type="similarity">
    <text evidence="2 4">Belongs to the ATPase inhibitor family.</text>
</comment>
<accession>A0A2G5HTJ5</accession>
<feature type="compositionally biased region" description="Gly residues" evidence="5">
    <location>
        <begin position="41"/>
        <end position="50"/>
    </location>
</feature>
<gene>
    <name evidence="6" type="ORF">CB0940_10393</name>
    <name evidence="7" type="ORF">RHO25_011770</name>
</gene>
<dbReference type="EMBL" id="LKMD01000103">
    <property type="protein sequence ID" value="PIA95846.1"/>
    <property type="molecule type" value="Genomic_DNA"/>
</dbReference>
<dbReference type="EMBL" id="CP134191">
    <property type="protein sequence ID" value="WPB07110.1"/>
    <property type="molecule type" value="Genomic_DNA"/>
</dbReference>
<evidence type="ECO:0000256" key="5">
    <source>
        <dbReference type="SAM" id="MobiDB-lite"/>
    </source>
</evidence>
<dbReference type="Gene3D" id="1.20.5.500">
    <property type="entry name" value="Single helix bin"/>
    <property type="match status" value="1"/>
</dbReference>
<reference evidence="7 9" key="2">
    <citation type="submission" date="2023-09" db="EMBL/GenBank/DDBJ databases">
        <title>Complete-Gapless Cercospora beticola genome.</title>
        <authorList>
            <person name="Wyatt N.A."/>
            <person name="Spanner R.E."/>
            <person name="Bolton M.D."/>
        </authorList>
    </citation>
    <scope>NUCLEOTIDE SEQUENCE [LARGE SCALE GENOMIC DNA]</scope>
    <source>
        <strain evidence="7">Cb09-40</strain>
    </source>
</reference>
<evidence type="ECO:0000313" key="7">
    <source>
        <dbReference type="EMBL" id="WPB07110.1"/>
    </source>
</evidence>
<organism evidence="6 8">
    <name type="scientific">Cercospora beticola</name>
    <name type="common">Sugarbeet leaf spot fungus</name>
    <dbReference type="NCBI Taxonomy" id="122368"/>
    <lineage>
        <taxon>Eukaryota</taxon>
        <taxon>Fungi</taxon>
        <taxon>Dikarya</taxon>
        <taxon>Ascomycota</taxon>
        <taxon>Pezizomycotina</taxon>
        <taxon>Dothideomycetes</taxon>
        <taxon>Dothideomycetidae</taxon>
        <taxon>Mycosphaerellales</taxon>
        <taxon>Mycosphaerellaceae</taxon>
        <taxon>Cercospora</taxon>
    </lineage>
</organism>
<dbReference type="AlphaFoldDB" id="A0A2G5HTJ5"/>
<dbReference type="GO" id="GO:0042030">
    <property type="term" value="F:ATPase inhibitor activity"/>
    <property type="evidence" value="ECO:0007669"/>
    <property type="project" value="InterPro"/>
</dbReference>
<proteinExistence type="inferred from homology"/>
<evidence type="ECO:0000313" key="6">
    <source>
        <dbReference type="EMBL" id="PIA95846.1"/>
    </source>
</evidence>
<keyword evidence="9" id="KW-1185">Reference proteome</keyword>
<comment type="subcellular location">
    <subcellularLocation>
        <location evidence="1">Mitochondrion</location>
    </subcellularLocation>
</comment>
<evidence type="ECO:0000256" key="3">
    <source>
        <dbReference type="ARBA" id="ARBA00023128"/>
    </source>
</evidence>
<dbReference type="InterPro" id="IPR007648">
    <property type="entry name" value="ATPase_inhibitor_mt"/>
</dbReference>
<keyword evidence="3" id="KW-0496">Mitochondrion</keyword>
<evidence type="ECO:0000256" key="2">
    <source>
        <dbReference type="ARBA" id="ARBA00010901"/>
    </source>
</evidence>
<comment type="function">
    <text evidence="4">Inhibits the enzyme activity of ATPase.</text>
</comment>
<dbReference type="Proteomes" id="UP001302367">
    <property type="component" value="Chromosome 8"/>
</dbReference>
<evidence type="ECO:0000313" key="8">
    <source>
        <dbReference type="Proteomes" id="UP000230605"/>
    </source>
</evidence>
<name>A0A2G5HTJ5_CERBT</name>
<dbReference type="OrthoDB" id="5532350at2759"/>
<dbReference type="GO" id="GO:0005739">
    <property type="term" value="C:mitochondrion"/>
    <property type="evidence" value="ECO:0007669"/>
    <property type="project" value="UniProtKB-SubCell"/>
</dbReference>
<sequence>MSLTRAILSHTRQRPILHKAIKPSILRPLTTSRPFYRDGDTGGVRSGGEAAGDSWTRREKAAENVYIKQKEKTLLMMLREKIAAQEAILAKDRAILAAMEDQYGHVVEEKAV</sequence>
<dbReference type="Pfam" id="PF04568">
    <property type="entry name" value="IATP"/>
    <property type="match status" value="1"/>
</dbReference>
<evidence type="ECO:0000256" key="4">
    <source>
        <dbReference type="RuleBase" id="RU368087"/>
    </source>
</evidence>
<feature type="region of interest" description="Disordered" evidence="5">
    <location>
        <begin position="32"/>
        <end position="55"/>
    </location>
</feature>
<evidence type="ECO:0000256" key="1">
    <source>
        <dbReference type="ARBA" id="ARBA00004173"/>
    </source>
</evidence>
<evidence type="ECO:0000313" key="9">
    <source>
        <dbReference type="Proteomes" id="UP001302367"/>
    </source>
</evidence>
<protein>
    <recommendedName>
        <fullName evidence="4">ATPase inhibitor, mitochondrial</fullName>
    </recommendedName>
</protein>